<dbReference type="PROSITE" id="PS50930">
    <property type="entry name" value="HTH_LYTTR"/>
    <property type="match status" value="1"/>
</dbReference>
<comment type="caution">
    <text evidence="2">The sequence shown here is derived from an EMBL/GenBank/DDBJ whole genome shotgun (WGS) entry which is preliminary data.</text>
</comment>
<gene>
    <name evidence="2" type="ORF">EWM59_24465</name>
</gene>
<dbReference type="Pfam" id="PF04397">
    <property type="entry name" value="LytTR"/>
    <property type="match status" value="1"/>
</dbReference>
<dbReference type="InterPro" id="IPR007492">
    <property type="entry name" value="LytTR_DNA-bd_dom"/>
</dbReference>
<keyword evidence="3" id="KW-1185">Reference proteome</keyword>
<dbReference type="Proteomes" id="UP000293162">
    <property type="component" value="Unassembled WGS sequence"/>
</dbReference>
<dbReference type="Gene3D" id="2.40.50.1020">
    <property type="entry name" value="LytTr DNA-binding domain"/>
    <property type="match status" value="1"/>
</dbReference>
<reference evidence="2 3" key="1">
    <citation type="submission" date="2019-02" db="EMBL/GenBank/DDBJ databases">
        <title>Bacterial novel species Emticicia sp. 17J42-9 isolated from soil.</title>
        <authorList>
            <person name="Jung H.-Y."/>
        </authorList>
    </citation>
    <scope>NUCLEOTIDE SEQUENCE [LARGE SCALE GENOMIC DNA]</scope>
    <source>
        <strain evidence="2 3">17J42-9</strain>
    </source>
</reference>
<protein>
    <submittedName>
        <fullName evidence="2">LytTR family transcriptional regulator</fullName>
    </submittedName>
</protein>
<name>A0A4Q5LTM4_9BACT</name>
<evidence type="ECO:0000313" key="2">
    <source>
        <dbReference type="EMBL" id="RYU92971.1"/>
    </source>
</evidence>
<dbReference type="GO" id="GO:0003677">
    <property type="term" value="F:DNA binding"/>
    <property type="evidence" value="ECO:0007669"/>
    <property type="project" value="InterPro"/>
</dbReference>
<dbReference type="AlphaFoldDB" id="A0A4Q5LTM4"/>
<evidence type="ECO:0000313" key="3">
    <source>
        <dbReference type="Proteomes" id="UP000293162"/>
    </source>
</evidence>
<evidence type="ECO:0000259" key="1">
    <source>
        <dbReference type="PROSITE" id="PS50930"/>
    </source>
</evidence>
<sequence>MEQQALIRLGWHHKIDPDTILLLKADCNYTQIYLNNGSMILSSTTLGILQKKLSQYQFFRPNRSMLINLNYMIDFEKDTSTIRLANDEVIYISRRRTKQAKRRISL</sequence>
<accession>A0A4Q5LTM4</accession>
<dbReference type="SMART" id="SM00850">
    <property type="entry name" value="LytTR"/>
    <property type="match status" value="1"/>
</dbReference>
<dbReference type="RefSeq" id="WP_130023875.1">
    <property type="nucleotide sequence ID" value="NZ_SEWF01000063.1"/>
</dbReference>
<proteinExistence type="predicted"/>
<organism evidence="2 3">
    <name type="scientific">Emticicia agri</name>
    <dbReference type="NCBI Taxonomy" id="2492393"/>
    <lineage>
        <taxon>Bacteria</taxon>
        <taxon>Pseudomonadati</taxon>
        <taxon>Bacteroidota</taxon>
        <taxon>Cytophagia</taxon>
        <taxon>Cytophagales</taxon>
        <taxon>Leadbetterellaceae</taxon>
        <taxon>Emticicia</taxon>
    </lineage>
</organism>
<dbReference type="InterPro" id="IPR046947">
    <property type="entry name" value="LytR-like"/>
</dbReference>
<dbReference type="GO" id="GO:0000156">
    <property type="term" value="F:phosphorelay response regulator activity"/>
    <property type="evidence" value="ECO:0007669"/>
    <property type="project" value="InterPro"/>
</dbReference>
<dbReference type="EMBL" id="SEWF01000063">
    <property type="protein sequence ID" value="RYU92971.1"/>
    <property type="molecule type" value="Genomic_DNA"/>
</dbReference>
<dbReference type="PANTHER" id="PTHR37299">
    <property type="entry name" value="TRANSCRIPTIONAL REGULATOR-RELATED"/>
    <property type="match status" value="1"/>
</dbReference>
<dbReference type="PANTHER" id="PTHR37299:SF1">
    <property type="entry name" value="STAGE 0 SPORULATION PROTEIN A HOMOLOG"/>
    <property type="match status" value="1"/>
</dbReference>
<dbReference type="OrthoDB" id="966133at2"/>
<feature type="domain" description="HTH LytTR-type" evidence="1">
    <location>
        <begin position="13"/>
        <end position="106"/>
    </location>
</feature>